<comment type="caution">
    <text evidence="1">The sequence shown here is derived from an EMBL/GenBank/DDBJ whole genome shotgun (WGS) entry which is preliminary data.</text>
</comment>
<gene>
    <name evidence="1" type="ORF">CK203_060765</name>
</gene>
<reference evidence="1 2" key="1">
    <citation type="journal article" date="2018" name="PLoS Genet.">
        <title>Population sequencing reveals clonal diversity and ancestral inbreeding in the grapevine cultivar Chardonnay.</title>
        <authorList>
            <person name="Roach M.J."/>
            <person name="Johnson D.L."/>
            <person name="Bohlmann J."/>
            <person name="van Vuuren H.J."/>
            <person name="Jones S.J."/>
            <person name="Pretorius I.S."/>
            <person name="Schmidt S.A."/>
            <person name="Borneman A.R."/>
        </authorList>
    </citation>
    <scope>NUCLEOTIDE SEQUENCE [LARGE SCALE GENOMIC DNA]</scope>
    <source>
        <strain evidence="2">cv. Chardonnay</strain>
        <tissue evidence="1">Leaf</tissue>
    </source>
</reference>
<proteinExistence type="predicted"/>
<evidence type="ECO:0000313" key="1">
    <source>
        <dbReference type="EMBL" id="RVW62670.1"/>
    </source>
</evidence>
<evidence type="ECO:0008006" key="3">
    <source>
        <dbReference type="Google" id="ProtNLM"/>
    </source>
</evidence>
<dbReference type="Proteomes" id="UP000288805">
    <property type="component" value="Unassembled WGS sequence"/>
</dbReference>
<evidence type="ECO:0000313" key="2">
    <source>
        <dbReference type="Proteomes" id="UP000288805"/>
    </source>
</evidence>
<dbReference type="AlphaFoldDB" id="A0A438FRS9"/>
<sequence length="384" mass="42468">MDVSLESKSLPSVGNSRKSYLKVTSQRLARGKLVHLHGWRSLALPSVGPVAVTSSFQLRIAYRLKHWIVDFLRFEMILFTSSPCILDLLMAKDFQALVLHVSELPIALPKIPYNSPQSRIALGIHYFPSAAVATVGSSPPPVYLSSDQVQQLIAYLSTHLQQQTINPLESPSTSEPSISQIYGNNCSTQFFSHPFVPSHAWVIDTGGHPPCSVRLSDTLNLDNVLFVPMFTFNLLSISALTLSHNCSVNFLSNSCFIQDLTRGLTIGKVHLRAFFIVSPNMSSSHSPECISSLAPIQTALCPHRVTTKPTYLSNYHYYLIGHVSSKPSLYPISSCLSYHKLSRPYHELALTISLKQNQTSFSQAIESQVWRDAMNIGIAGIGKQ</sequence>
<protein>
    <recommendedName>
        <fullName evidence="3">Retrovirus-related Pol polyprotein from transposon RE2</fullName>
    </recommendedName>
</protein>
<name>A0A438FRS9_VITVI</name>
<organism evidence="1 2">
    <name type="scientific">Vitis vinifera</name>
    <name type="common">Grape</name>
    <dbReference type="NCBI Taxonomy" id="29760"/>
    <lineage>
        <taxon>Eukaryota</taxon>
        <taxon>Viridiplantae</taxon>
        <taxon>Streptophyta</taxon>
        <taxon>Embryophyta</taxon>
        <taxon>Tracheophyta</taxon>
        <taxon>Spermatophyta</taxon>
        <taxon>Magnoliopsida</taxon>
        <taxon>eudicotyledons</taxon>
        <taxon>Gunneridae</taxon>
        <taxon>Pentapetalae</taxon>
        <taxon>rosids</taxon>
        <taxon>Vitales</taxon>
        <taxon>Vitaceae</taxon>
        <taxon>Viteae</taxon>
        <taxon>Vitis</taxon>
    </lineage>
</organism>
<accession>A0A438FRS9</accession>
<dbReference type="EMBL" id="QGNW01000764">
    <property type="protein sequence ID" value="RVW62670.1"/>
    <property type="molecule type" value="Genomic_DNA"/>
</dbReference>